<dbReference type="InterPro" id="IPR006521">
    <property type="entry name" value="Tail_protein_I"/>
</dbReference>
<reference evidence="1 2" key="1">
    <citation type="submission" date="2024-10" db="EMBL/GenBank/DDBJ databases">
        <authorList>
            <person name="Ratan Roy A."/>
            <person name="Morales Sandoval P.H."/>
            <person name="De Los Santos Villalobos S."/>
            <person name="Chakraborty S."/>
            <person name="Mukherjee J."/>
        </authorList>
    </citation>
    <scope>NUCLEOTIDE SEQUENCE [LARGE SCALE GENOMIC DNA]</scope>
    <source>
        <strain evidence="1 2">S1</strain>
    </source>
</reference>
<evidence type="ECO:0000313" key="2">
    <source>
        <dbReference type="Proteomes" id="UP001600165"/>
    </source>
</evidence>
<dbReference type="NCBIfam" id="TIGR02242">
    <property type="entry name" value="tail_TIGR02242"/>
    <property type="match status" value="1"/>
</dbReference>
<evidence type="ECO:0000313" key="1">
    <source>
        <dbReference type="EMBL" id="MFE4106145.1"/>
    </source>
</evidence>
<comment type="caution">
    <text evidence="1">The sequence shown here is derived from an EMBL/GenBank/DDBJ whole genome shotgun (WGS) entry which is preliminary data.</text>
</comment>
<gene>
    <name evidence="1" type="ORF">ACFVKH_07655</name>
</gene>
<dbReference type="InterPro" id="IPR011748">
    <property type="entry name" value="Unchr_phage_tail-like"/>
</dbReference>
<dbReference type="EMBL" id="JBHZOL010000055">
    <property type="protein sequence ID" value="MFE4106145.1"/>
    <property type="molecule type" value="Genomic_DNA"/>
</dbReference>
<organism evidence="1 2">
    <name type="scientific">Almyronema epifaneia S1</name>
    <dbReference type="NCBI Taxonomy" id="2991925"/>
    <lineage>
        <taxon>Bacteria</taxon>
        <taxon>Bacillati</taxon>
        <taxon>Cyanobacteriota</taxon>
        <taxon>Cyanophyceae</taxon>
        <taxon>Nodosilineales</taxon>
        <taxon>Nodosilineaceae</taxon>
        <taxon>Almyronema</taxon>
        <taxon>Almyronema epifaneia</taxon>
    </lineage>
</organism>
<accession>A0ABW6ID87</accession>
<dbReference type="RefSeq" id="WP_377963619.1">
    <property type="nucleotide sequence ID" value="NZ_JBHZOL010000055.1"/>
</dbReference>
<keyword evidence="2" id="KW-1185">Reference proteome</keyword>
<dbReference type="Proteomes" id="UP001600165">
    <property type="component" value="Unassembled WGS sequence"/>
</dbReference>
<dbReference type="Pfam" id="PF09684">
    <property type="entry name" value="Tail_P2_I"/>
    <property type="match status" value="1"/>
</dbReference>
<sequence length="352" mass="39762">MSQARSSQLLALTLTPMQTPEAYPAQGVATWLADAPTSLGGAPQLRLCPGEPSEIVVQLKNQSDRPLQISLQTTGDFPAHWCQIGTEGAELPAGQQMDAVLYFEIAPNFFEDSLSLGPQEQIKIDYQGQLYVYSVHPENGQRQQIGSAAFQIFVRPHLLYPQFLPALYREVDFIGRFLKIFEQAFEPAVEALDSLWAYLNPLMAPENLLPFLAYWVGWPSKGPWETAKQRRLIYHAMEIYRWRGTRRGLQLYLHLYTGLPLDDPETPSAQQHICIEEQFTQGFILGSASLGQEALLGGGRPFHFIVRLRSPDPRQIDPGLVHTIIRQEKPAFCTYELYIDPLENSLPRLEPS</sequence>
<protein>
    <submittedName>
        <fullName evidence="1">Phage tail protein</fullName>
    </submittedName>
</protein>
<proteinExistence type="predicted"/>
<name>A0ABW6ID87_9CYAN</name>